<gene>
    <name evidence="2" type="ORF">GCM10022278_25150</name>
</gene>
<organism evidence="2 3">
    <name type="scientific">Allohahella marinimesophila</name>
    <dbReference type="NCBI Taxonomy" id="1054972"/>
    <lineage>
        <taxon>Bacteria</taxon>
        <taxon>Pseudomonadati</taxon>
        <taxon>Pseudomonadota</taxon>
        <taxon>Gammaproteobacteria</taxon>
        <taxon>Oceanospirillales</taxon>
        <taxon>Hahellaceae</taxon>
        <taxon>Allohahella</taxon>
    </lineage>
</organism>
<dbReference type="EMBL" id="BAABBO010000011">
    <property type="protein sequence ID" value="GAA3966216.1"/>
    <property type="molecule type" value="Genomic_DNA"/>
</dbReference>
<evidence type="ECO:0000259" key="1">
    <source>
        <dbReference type="Pfam" id="PF00144"/>
    </source>
</evidence>
<dbReference type="InterPro" id="IPR050789">
    <property type="entry name" value="Diverse_Enzym_Activities"/>
</dbReference>
<comment type="caution">
    <text evidence="2">The sequence shown here is derived from an EMBL/GenBank/DDBJ whole genome shotgun (WGS) entry which is preliminary data.</text>
</comment>
<evidence type="ECO:0000313" key="3">
    <source>
        <dbReference type="Proteomes" id="UP001501337"/>
    </source>
</evidence>
<keyword evidence="2" id="KW-0378">Hydrolase</keyword>
<proteinExistence type="predicted"/>
<dbReference type="Pfam" id="PF00144">
    <property type="entry name" value="Beta-lactamase"/>
    <property type="match status" value="1"/>
</dbReference>
<reference evidence="3" key="1">
    <citation type="journal article" date="2019" name="Int. J. Syst. Evol. Microbiol.">
        <title>The Global Catalogue of Microorganisms (GCM) 10K type strain sequencing project: providing services to taxonomists for standard genome sequencing and annotation.</title>
        <authorList>
            <consortium name="The Broad Institute Genomics Platform"/>
            <consortium name="The Broad Institute Genome Sequencing Center for Infectious Disease"/>
            <person name="Wu L."/>
            <person name="Ma J."/>
        </authorList>
    </citation>
    <scope>NUCLEOTIDE SEQUENCE [LARGE SCALE GENOMIC DNA]</scope>
    <source>
        <strain evidence="3">JCM 17555</strain>
    </source>
</reference>
<dbReference type="InterPro" id="IPR001466">
    <property type="entry name" value="Beta-lactam-related"/>
</dbReference>
<dbReference type="RefSeq" id="WP_344806873.1">
    <property type="nucleotide sequence ID" value="NZ_BAABBO010000011.1"/>
</dbReference>
<dbReference type="PANTHER" id="PTHR43283:SF7">
    <property type="entry name" value="BETA-LACTAMASE-RELATED DOMAIN-CONTAINING PROTEIN"/>
    <property type="match status" value="1"/>
</dbReference>
<dbReference type="SUPFAM" id="SSF56601">
    <property type="entry name" value="beta-lactamase/transpeptidase-like"/>
    <property type="match status" value="1"/>
</dbReference>
<sequence length="470" mass="51194">MTGAVRGVVIVVVVAILVAGLSLGSRLLLGFYPWNIGSVVSLASAFGAKLGCSGHFVTGLDKQQIVDDLATYSPVNRLLTLEIDTRLPAVSAELLGMGRTSASYRPGLGCTLNIGDTSHLDQLEVPASPAVTTDQTAWPAGPVVSTIQMPRQVQLDVLLEQDNIEGFDTRALLLVESGVVTAESYAQGYNEETKLLGWSMAKSLSAVMLGRAEALGIISQDDAVLFADWAEDDRRLITVEHMLQMTSGLELAEIYAPGSTTTRMLFGSHSAASVHMETPLVRPPGEQSVYSSATTNMLVHWLQRQLGGSPQDSLNFLYREILQPMAMAHTVFEMDPSGVFVGSSFAYASARDWARLGQLMLDDGVINEGQAEEARLLPDGWVTAATTPNRSRNESRYGYHFWLNRGHDAASELRRPLLPADAYYMTGNRQQFVLMVPSQNLVLVRLGWSKEDYPLGERYRALVPSDTEAL</sequence>
<name>A0ABP7PIR5_9GAMM</name>
<feature type="domain" description="Beta-lactamase-related" evidence="1">
    <location>
        <begin position="171"/>
        <end position="446"/>
    </location>
</feature>
<evidence type="ECO:0000313" key="2">
    <source>
        <dbReference type="EMBL" id="GAA3966216.1"/>
    </source>
</evidence>
<dbReference type="Gene3D" id="3.40.710.10">
    <property type="entry name" value="DD-peptidase/beta-lactamase superfamily"/>
    <property type="match status" value="1"/>
</dbReference>
<keyword evidence="3" id="KW-1185">Reference proteome</keyword>
<dbReference type="GO" id="GO:0016787">
    <property type="term" value="F:hydrolase activity"/>
    <property type="evidence" value="ECO:0007669"/>
    <property type="project" value="UniProtKB-KW"/>
</dbReference>
<accession>A0ABP7PIR5</accession>
<protein>
    <submittedName>
        <fullName evidence="2">Serine hydrolase</fullName>
    </submittedName>
</protein>
<dbReference type="PANTHER" id="PTHR43283">
    <property type="entry name" value="BETA-LACTAMASE-RELATED"/>
    <property type="match status" value="1"/>
</dbReference>
<dbReference type="Proteomes" id="UP001501337">
    <property type="component" value="Unassembled WGS sequence"/>
</dbReference>
<dbReference type="InterPro" id="IPR012338">
    <property type="entry name" value="Beta-lactam/transpept-like"/>
</dbReference>